<sequence>MTRTVHRPADAAAQAAAHASGLDPSGFVPPDSTISIEDITEDGGSIEFVELMQDEVADLKSRMGNVEHHLTGMQGQLRSIQEMLQAVLPHRPPETNPEEESQPVAVEQAKESNETVPPAMSSSAVPDPVSKIKSSGASPMAPKGETPPTSGSGFGHVYTTIPSRQSQVKPPYVPPHARRHVGSHAVPSEDLPLVDTDGRIKFAPAAILQTRSLPRNDVLVTQWLVQWDGCPPDDATWEDADFIKSAFGPFYRQTIRGWFSQYSDQVVTQAEASPWIPQVLRIQPAMELLPMVLHRFFFDFSLTYVGAGMICSHLVNLSTLFGNEDTIAIDDIQRDEAFNRDHIPNRLAYTGYALLSIIAIIIIPIMFRQVKWYYVIVAYVLAPVLGFSNAYGTGFTDMNMS</sequence>
<dbReference type="Gramene" id="TVU48744">
    <property type="protein sequence ID" value="TVU48744"/>
    <property type="gene ID" value="EJB05_00015"/>
</dbReference>
<dbReference type="GO" id="GO:0035673">
    <property type="term" value="F:oligopeptide transmembrane transporter activity"/>
    <property type="evidence" value="ECO:0007669"/>
    <property type="project" value="InterPro"/>
</dbReference>
<dbReference type="OrthoDB" id="627262at2759"/>
<dbReference type="AlphaFoldDB" id="A0A5J9WN87"/>
<dbReference type="PANTHER" id="PTHR31645:SF7">
    <property type="entry name" value="METAL-NICOTIANAMINE TRANSPORTER YSL2"/>
    <property type="match status" value="1"/>
</dbReference>
<proteinExistence type="inferred from homology"/>
<dbReference type="GO" id="GO:0010039">
    <property type="term" value="P:response to iron ion"/>
    <property type="evidence" value="ECO:0007669"/>
    <property type="project" value="TreeGrafter"/>
</dbReference>
<dbReference type="GO" id="GO:0051980">
    <property type="term" value="F:iron-nicotianamine transmembrane transporter activity"/>
    <property type="evidence" value="ECO:0007669"/>
    <property type="project" value="TreeGrafter"/>
</dbReference>
<evidence type="ECO:0000256" key="1">
    <source>
        <dbReference type="ARBA" id="ARBA00004141"/>
    </source>
</evidence>
<evidence type="ECO:0000256" key="2">
    <source>
        <dbReference type="ARBA" id="ARBA00010276"/>
    </source>
</evidence>
<evidence type="ECO:0000256" key="6">
    <source>
        <dbReference type="ARBA" id="ARBA00023136"/>
    </source>
</evidence>
<comment type="caution">
    <text evidence="9">The sequence shown here is derived from an EMBL/GenBank/DDBJ whole genome shotgun (WGS) entry which is preliminary data.</text>
</comment>
<dbReference type="SUPFAM" id="SSF54160">
    <property type="entry name" value="Chromo domain-like"/>
    <property type="match status" value="1"/>
</dbReference>
<organism evidence="9 10">
    <name type="scientific">Eragrostis curvula</name>
    <name type="common">weeping love grass</name>
    <dbReference type="NCBI Taxonomy" id="38414"/>
    <lineage>
        <taxon>Eukaryota</taxon>
        <taxon>Viridiplantae</taxon>
        <taxon>Streptophyta</taxon>
        <taxon>Embryophyta</taxon>
        <taxon>Tracheophyta</taxon>
        <taxon>Spermatophyta</taxon>
        <taxon>Magnoliopsida</taxon>
        <taxon>Liliopsida</taxon>
        <taxon>Poales</taxon>
        <taxon>Poaceae</taxon>
        <taxon>PACMAD clade</taxon>
        <taxon>Chloridoideae</taxon>
        <taxon>Eragrostideae</taxon>
        <taxon>Eragrostidinae</taxon>
        <taxon>Eragrostis</taxon>
    </lineage>
</organism>
<keyword evidence="4 8" id="KW-0812">Transmembrane</keyword>
<dbReference type="GO" id="GO:0005886">
    <property type="term" value="C:plasma membrane"/>
    <property type="evidence" value="ECO:0007669"/>
    <property type="project" value="TreeGrafter"/>
</dbReference>
<dbReference type="InterPro" id="IPR045035">
    <property type="entry name" value="YSL-like"/>
</dbReference>
<dbReference type="PANTHER" id="PTHR31645">
    <property type="entry name" value="OLIGOPEPTIDE TRANSPORTER YGL114W-RELATED"/>
    <property type="match status" value="1"/>
</dbReference>
<protein>
    <recommendedName>
        <fullName evidence="11">Chromo domain-containing protein</fullName>
    </recommendedName>
</protein>
<comment type="subcellular location">
    <subcellularLocation>
        <location evidence="1">Membrane</location>
        <topology evidence="1">Multi-pass membrane protein</topology>
    </subcellularLocation>
</comment>
<evidence type="ECO:0000256" key="5">
    <source>
        <dbReference type="ARBA" id="ARBA00022989"/>
    </source>
</evidence>
<evidence type="ECO:0000313" key="9">
    <source>
        <dbReference type="EMBL" id="TVU48744.1"/>
    </source>
</evidence>
<dbReference type="InterPro" id="IPR004813">
    <property type="entry name" value="OPT"/>
</dbReference>
<comment type="similarity">
    <text evidence="2">Belongs to the YSL (TC 2.A.67.2) family.</text>
</comment>
<evidence type="ECO:0000256" key="3">
    <source>
        <dbReference type="ARBA" id="ARBA00022448"/>
    </source>
</evidence>
<dbReference type="Pfam" id="PF03169">
    <property type="entry name" value="OPT"/>
    <property type="match status" value="1"/>
</dbReference>
<evidence type="ECO:0008006" key="11">
    <source>
        <dbReference type="Google" id="ProtNLM"/>
    </source>
</evidence>
<dbReference type="Gene3D" id="2.40.50.40">
    <property type="match status" value="1"/>
</dbReference>
<evidence type="ECO:0000256" key="4">
    <source>
        <dbReference type="ARBA" id="ARBA00022692"/>
    </source>
</evidence>
<feature type="region of interest" description="Disordered" evidence="7">
    <location>
        <begin position="1"/>
        <end position="31"/>
    </location>
</feature>
<evidence type="ECO:0000256" key="8">
    <source>
        <dbReference type="SAM" id="Phobius"/>
    </source>
</evidence>
<feature type="compositionally biased region" description="Low complexity" evidence="7">
    <location>
        <begin position="10"/>
        <end position="19"/>
    </location>
</feature>
<keyword evidence="6 8" id="KW-0472">Membrane</keyword>
<name>A0A5J9WN87_9POAL</name>
<dbReference type="InterPro" id="IPR016197">
    <property type="entry name" value="Chromo-like_dom_sf"/>
</dbReference>
<dbReference type="EMBL" id="RWGY01000002">
    <property type="protein sequence ID" value="TVU48744.1"/>
    <property type="molecule type" value="Genomic_DNA"/>
</dbReference>
<reference evidence="9 10" key="1">
    <citation type="journal article" date="2019" name="Sci. Rep.">
        <title>A high-quality genome of Eragrostis curvula grass provides insights into Poaceae evolution and supports new strategies to enhance forage quality.</title>
        <authorList>
            <person name="Carballo J."/>
            <person name="Santos B.A.C.M."/>
            <person name="Zappacosta D."/>
            <person name="Garbus I."/>
            <person name="Selva J.P."/>
            <person name="Gallo C.A."/>
            <person name="Diaz A."/>
            <person name="Albertini E."/>
            <person name="Caccamo M."/>
            <person name="Echenique V."/>
        </authorList>
    </citation>
    <scope>NUCLEOTIDE SEQUENCE [LARGE SCALE GENOMIC DNA]</scope>
    <source>
        <strain evidence="10">cv. Victoria</strain>
        <tissue evidence="9">Leaf</tissue>
    </source>
</reference>
<dbReference type="GO" id="GO:0048316">
    <property type="term" value="P:seed development"/>
    <property type="evidence" value="ECO:0007669"/>
    <property type="project" value="TreeGrafter"/>
</dbReference>
<accession>A0A5J9WN87</accession>
<keyword evidence="3" id="KW-0813">Transport</keyword>
<gene>
    <name evidence="9" type="ORF">EJB05_00015</name>
</gene>
<keyword evidence="5 8" id="KW-1133">Transmembrane helix</keyword>
<evidence type="ECO:0000256" key="7">
    <source>
        <dbReference type="SAM" id="MobiDB-lite"/>
    </source>
</evidence>
<feature type="transmembrane region" description="Helical" evidence="8">
    <location>
        <begin position="372"/>
        <end position="391"/>
    </location>
</feature>
<keyword evidence="10" id="KW-1185">Reference proteome</keyword>
<feature type="region of interest" description="Disordered" evidence="7">
    <location>
        <begin position="90"/>
        <end position="153"/>
    </location>
</feature>
<feature type="transmembrane region" description="Helical" evidence="8">
    <location>
        <begin position="347"/>
        <end position="365"/>
    </location>
</feature>
<evidence type="ECO:0000313" key="10">
    <source>
        <dbReference type="Proteomes" id="UP000324897"/>
    </source>
</evidence>
<dbReference type="Proteomes" id="UP000324897">
    <property type="component" value="Chromosome 6"/>
</dbReference>
<feature type="non-terminal residue" evidence="9">
    <location>
        <position position="1"/>
    </location>
</feature>